<keyword evidence="1" id="KW-0812">Transmembrane</keyword>
<proteinExistence type="predicted"/>
<dbReference type="EMBL" id="LNYP01000008">
    <property type="protein sequence ID" value="KTD43476.1"/>
    <property type="molecule type" value="Genomic_DNA"/>
</dbReference>
<comment type="caution">
    <text evidence="3">The sequence shown here is derived from an EMBL/GenBank/DDBJ whole genome shotgun (WGS) entry which is preliminary data.</text>
</comment>
<feature type="transmembrane region" description="Helical" evidence="1">
    <location>
        <begin position="135"/>
        <end position="152"/>
    </location>
</feature>
<feature type="domain" description="Sphingomyelin synthase-like" evidence="2">
    <location>
        <begin position="133"/>
        <end position="194"/>
    </location>
</feature>
<dbReference type="Pfam" id="PF14360">
    <property type="entry name" value="PAP2_C"/>
    <property type="match status" value="1"/>
</dbReference>
<keyword evidence="1" id="KW-1133">Transmembrane helix</keyword>
<feature type="transmembrane region" description="Helical" evidence="1">
    <location>
        <begin position="21"/>
        <end position="46"/>
    </location>
</feature>
<feature type="transmembrane region" description="Helical" evidence="1">
    <location>
        <begin position="183"/>
        <end position="201"/>
    </location>
</feature>
<dbReference type="Proteomes" id="UP000054858">
    <property type="component" value="Unassembled WGS sequence"/>
</dbReference>
<feature type="transmembrane region" description="Helical" evidence="1">
    <location>
        <begin position="159"/>
        <end position="177"/>
    </location>
</feature>
<sequence length="214" mass="24278">MKILVDRYITLSQKPGFLRSLTTGFSLLIISFFIANSAGLYASAIAGNPVDDLLLNLLPVYDVTFVHVYAALLFWFVVAMYILMRPGMIPFITKTASVFIITRSAFICLTHLGAPPNQLIIPENFSSFFLFNGDLFFSGHVGGPFLLALLFWRNKTLRYFSLAASLFFAYIVLIGHIHYSIDVFAAPFITFGIYELSKFLFAKEYYFFMQDIKC</sequence>
<accession>A0A0W0XG87</accession>
<evidence type="ECO:0000313" key="3">
    <source>
        <dbReference type="EMBL" id="KTD43476.1"/>
    </source>
</evidence>
<keyword evidence="1" id="KW-0472">Membrane</keyword>
<feature type="transmembrane region" description="Helical" evidence="1">
    <location>
        <begin position="96"/>
        <end position="115"/>
    </location>
</feature>
<gene>
    <name evidence="3" type="ORF">Loak_0651</name>
</gene>
<dbReference type="PATRIC" id="fig|29423.5.peg.678"/>
<name>A0A0W0XG87_9GAMM</name>
<evidence type="ECO:0000256" key="1">
    <source>
        <dbReference type="SAM" id="Phobius"/>
    </source>
</evidence>
<dbReference type="InterPro" id="IPR025749">
    <property type="entry name" value="Sphingomyelin_synth-like_dom"/>
</dbReference>
<evidence type="ECO:0000313" key="4">
    <source>
        <dbReference type="Proteomes" id="UP000054858"/>
    </source>
</evidence>
<evidence type="ECO:0000259" key="2">
    <source>
        <dbReference type="Pfam" id="PF14360"/>
    </source>
</evidence>
<dbReference type="AlphaFoldDB" id="A0A0W0XG87"/>
<protein>
    <recommendedName>
        <fullName evidence="2">Sphingomyelin synthase-like domain-containing protein</fullName>
    </recommendedName>
</protein>
<organism evidence="3 4">
    <name type="scientific">Legionella oakridgensis</name>
    <dbReference type="NCBI Taxonomy" id="29423"/>
    <lineage>
        <taxon>Bacteria</taxon>
        <taxon>Pseudomonadati</taxon>
        <taxon>Pseudomonadota</taxon>
        <taxon>Gammaproteobacteria</taxon>
        <taxon>Legionellales</taxon>
        <taxon>Legionellaceae</taxon>
        <taxon>Legionella</taxon>
    </lineage>
</organism>
<dbReference type="RefSeq" id="WP_035894701.1">
    <property type="nucleotide sequence ID" value="NZ_LCUA01000005.1"/>
</dbReference>
<feature type="transmembrane region" description="Helical" evidence="1">
    <location>
        <begin position="66"/>
        <end position="84"/>
    </location>
</feature>
<reference evidence="3 4" key="1">
    <citation type="submission" date="2015-11" db="EMBL/GenBank/DDBJ databases">
        <title>Genomic analysis of 38 Legionella species identifies large and diverse effector repertoires.</title>
        <authorList>
            <person name="Burstein D."/>
            <person name="Amaro F."/>
            <person name="Zusman T."/>
            <person name="Lifshitz Z."/>
            <person name="Cohen O."/>
            <person name="Gilbert J.A."/>
            <person name="Pupko T."/>
            <person name="Shuman H.A."/>
            <person name="Segal G."/>
        </authorList>
    </citation>
    <scope>NUCLEOTIDE SEQUENCE [LARGE SCALE GENOMIC DNA]</scope>
    <source>
        <strain evidence="3 4">Oak Ridge-10</strain>
    </source>
</reference>